<protein>
    <submittedName>
        <fullName evidence="2">Sulfatase-like hydrolase/transferase</fullName>
    </submittedName>
</protein>
<keyword evidence="1" id="KW-0472">Membrane</keyword>
<feature type="transmembrane region" description="Helical" evidence="1">
    <location>
        <begin position="20"/>
        <end position="42"/>
    </location>
</feature>
<evidence type="ECO:0000313" key="3">
    <source>
        <dbReference type="Proteomes" id="UP001198901"/>
    </source>
</evidence>
<keyword evidence="3" id="KW-1185">Reference proteome</keyword>
<feature type="transmembrane region" description="Helical" evidence="1">
    <location>
        <begin position="107"/>
        <end position="125"/>
    </location>
</feature>
<dbReference type="EMBL" id="JAIUJR010000006">
    <property type="protein sequence ID" value="MCA0132862.1"/>
    <property type="molecule type" value="Genomic_DNA"/>
</dbReference>
<comment type="caution">
    <text evidence="2">The sequence shown here is derived from an EMBL/GenBank/DDBJ whole genome shotgun (WGS) entry which is preliminary data.</text>
</comment>
<proteinExistence type="predicted"/>
<feature type="transmembrane region" description="Helical" evidence="1">
    <location>
        <begin position="132"/>
        <end position="149"/>
    </location>
</feature>
<dbReference type="RefSeq" id="WP_224528802.1">
    <property type="nucleotide sequence ID" value="NZ_JAIUJR010000006.1"/>
</dbReference>
<name>A0ABS7XVC7_9FLAO</name>
<dbReference type="SUPFAM" id="SSF53649">
    <property type="entry name" value="Alkaline phosphatase-like"/>
    <property type="match status" value="1"/>
</dbReference>
<dbReference type="InterPro" id="IPR017850">
    <property type="entry name" value="Alkaline_phosphatase_core_sf"/>
</dbReference>
<sequence>MSSLRDKIQDFISSEKEAPLLTFLAIAITPVLFYVSNNYWAVNSLSHLLFFSAFIFGFVLLLYGIYFFVFRRIGRFKSKQKHVLFWLITLAVIIFLSQTYFNSTLKRIALLVGMAVIGFVLPFNPRKHYKKMVVVLLLFSCLSFVRMSVNIYEDIKRDIWLEQPDDIENVKFKSFPNVYMIQPDGYVSKKMMQSSPYNYKSDLYDWLDVNGFKVYDNFRSNYPASLTSNASLFAMKQHKYADMIFPKIEFANGREVITKHNPVASIFNSNGYETYFIAEDEYFQQNKKQEIFDYYNIEKDDFSHLTKGGNEVRDVYKDFKAVYKPLDSTPKFFFIEKLMPHHVAFFKTDESVLKERDRYLSRIEEVNIWLKDIINYISEKDGNGIIIILADHGGWVGLRSFNDLYSNEKPELINSIFSNIAAIKWTGHLEEGFDKDLESNVNVFRVLFASLSKNEKYLDHMEEDISYNLRLNSFGNKDVIEAIDHNGNVTTKDK</sequence>
<feature type="transmembrane region" description="Helical" evidence="1">
    <location>
        <begin position="48"/>
        <end position="70"/>
    </location>
</feature>
<organism evidence="2 3">
    <name type="scientific">Winogradskyella alexanderae</name>
    <dbReference type="NCBI Taxonomy" id="2877123"/>
    <lineage>
        <taxon>Bacteria</taxon>
        <taxon>Pseudomonadati</taxon>
        <taxon>Bacteroidota</taxon>
        <taxon>Flavobacteriia</taxon>
        <taxon>Flavobacteriales</taxon>
        <taxon>Flavobacteriaceae</taxon>
        <taxon>Winogradskyella</taxon>
    </lineage>
</organism>
<reference evidence="3" key="1">
    <citation type="submission" date="2023-07" db="EMBL/GenBank/DDBJ databases">
        <authorList>
            <person name="Yue Y."/>
        </authorList>
    </citation>
    <scope>NUCLEOTIDE SEQUENCE [LARGE SCALE GENOMIC DNA]</scope>
    <source>
        <strain evidence="3">D23</strain>
    </source>
</reference>
<keyword evidence="1" id="KW-0812">Transmembrane</keyword>
<gene>
    <name evidence="2" type="ORF">LBU54_09740</name>
</gene>
<feature type="transmembrane region" description="Helical" evidence="1">
    <location>
        <begin position="82"/>
        <end position="101"/>
    </location>
</feature>
<accession>A0ABS7XVC7</accession>
<dbReference type="Gene3D" id="3.40.720.10">
    <property type="entry name" value="Alkaline Phosphatase, subunit A"/>
    <property type="match status" value="1"/>
</dbReference>
<evidence type="ECO:0000313" key="2">
    <source>
        <dbReference type="EMBL" id="MCA0132862.1"/>
    </source>
</evidence>
<dbReference type="Proteomes" id="UP001198901">
    <property type="component" value="Unassembled WGS sequence"/>
</dbReference>
<keyword evidence="1" id="KW-1133">Transmembrane helix</keyword>
<evidence type="ECO:0000256" key="1">
    <source>
        <dbReference type="SAM" id="Phobius"/>
    </source>
</evidence>